<feature type="region of interest" description="Disordered" evidence="1">
    <location>
        <begin position="23"/>
        <end position="42"/>
    </location>
</feature>
<accession>A0A9P8VW74</accession>
<comment type="caution">
    <text evidence="2">The sequence shown here is derived from an EMBL/GenBank/DDBJ whole genome shotgun (WGS) entry which is preliminary data.</text>
</comment>
<evidence type="ECO:0000313" key="2">
    <source>
        <dbReference type="EMBL" id="KAH6876857.1"/>
    </source>
</evidence>
<gene>
    <name evidence="2" type="ORF">B0T10DRAFT_497424</name>
</gene>
<dbReference type="AlphaFoldDB" id="A0A9P8VW74"/>
<keyword evidence="3" id="KW-1185">Reference proteome</keyword>
<organism evidence="2 3">
    <name type="scientific">Thelonectria olida</name>
    <dbReference type="NCBI Taxonomy" id="1576542"/>
    <lineage>
        <taxon>Eukaryota</taxon>
        <taxon>Fungi</taxon>
        <taxon>Dikarya</taxon>
        <taxon>Ascomycota</taxon>
        <taxon>Pezizomycotina</taxon>
        <taxon>Sordariomycetes</taxon>
        <taxon>Hypocreomycetidae</taxon>
        <taxon>Hypocreales</taxon>
        <taxon>Nectriaceae</taxon>
        <taxon>Thelonectria</taxon>
    </lineage>
</organism>
<sequence length="221" mass="25395">MMQPHPTLECDFSDRLFMYENPGQKPPLQRQKQHARGGKSQCQTRVDTFLRKFQQELDWSNAQSENHLPDNVISSLYDTLTTLGTDFQDRANLTWEDIFKLCQNHYSRLKSPSEQAFFKLVVDGASVVAIETGQDKDMVDRAMKNLYSLPDAQYSAYASTKRVAVKYAIKIVDVFASHYGCYAYTLPYYGEAIDPCMLTIHTTNHDTRKHRSGLFYIVLAL</sequence>
<evidence type="ECO:0000256" key="1">
    <source>
        <dbReference type="SAM" id="MobiDB-lite"/>
    </source>
</evidence>
<name>A0A9P8VW74_9HYPO</name>
<dbReference type="EMBL" id="JAGPYM010000032">
    <property type="protein sequence ID" value="KAH6876857.1"/>
    <property type="molecule type" value="Genomic_DNA"/>
</dbReference>
<protein>
    <submittedName>
        <fullName evidence="2">Uncharacterized protein</fullName>
    </submittedName>
</protein>
<dbReference type="Proteomes" id="UP000777438">
    <property type="component" value="Unassembled WGS sequence"/>
</dbReference>
<proteinExistence type="predicted"/>
<reference evidence="2 3" key="1">
    <citation type="journal article" date="2021" name="Nat. Commun.">
        <title>Genetic determinants of endophytism in the Arabidopsis root mycobiome.</title>
        <authorList>
            <person name="Mesny F."/>
            <person name="Miyauchi S."/>
            <person name="Thiergart T."/>
            <person name="Pickel B."/>
            <person name="Atanasova L."/>
            <person name="Karlsson M."/>
            <person name="Huettel B."/>
            <person name="Barry K.W."/>
            <person name="Haridas S."/>
            <person name="Chen C."/>
            <person name="Bauer D."/>
            <person name="Andreopoulos W."/>
            <person name="Pangilinan J."/>
            <person name="LaButti K."/>
            <person name="Riley R."/>
            <person name="Lipzen A."/>
            <person name="Clum A."/>
            <person name="Drula E."/>
            <person name="Henrissat B."/>
            <person name="Kohler A."/>
            <person name="Grigoriev I.V."/>
            <person name="Martin F.M."/>
            <person name="Hacquard S."/>
        </authorList>
    </citation>
    <scope>NUCLEOTIDE SEQUENCE [LARGE SCALE GENOMIC DNA]</scope>
    <source>
        <strain evidence="2 3">MPI-CAGE-CH-0241</strain>
    </source>
</reference>
<evidence type="ECO:0000313" key="3">
    <source>
        <dbReference type="Proteomes" id="UP000777438"/>
    </source>
</evidence>